<accession>A0A7Y6B3J8</accession>
<keyword evidence="2" id="KW-1185">Reference proteome</keyword>
<protein>
    <submittedName>
        <fullName evidence="1">Uncharacterized protein</fullName>
    </submittedName>
</protein>
<organism evidence="1 2">
    <name type="scientific">Sphingomonas zeae</name>
    <dbReference type="NCBI Taxonomy" id="1646122"/>
    <lineage>
        <taxon>Bacteria</taxon>
        <taxon>Pseudomonadati</taxon>
        <taxon>Pseudomonadota</taxon>
        <taxon>Alphaproteobacteria</taxon>
        <taxon>Sphingomonadales</taxon>
        <taxon>Sphingomonadaceae</taxon>
        <taxon>Sphingomonas</taxon>
    </lineage>
</organism>
<reference evidence="1 2" key="1">
    <citation type="submission" date="2020-05" db="EMBL/GenBank/DDBJ databases">
        <title>Genome Sequencing of Type Strains.</title>
        <authorList>
            <person name="Lemaire J.F."/>
            <person name="Inderbitzin P."/>
            <person name="Gregorio O.A."/>
            <person name="Collins S.B."/>
            <person name="Wespe N."/>
            <person name="Knight-Connoni V."/>
        </authorList>
    </citation>
    <scope>NUCLEOTIDE SEQUENCE [LARGE SCALE GENOMIC DNA]</scope>
    <source>
        <strain evidence="1 2">DSM 100049</strain>
    </source>
</reference>
<name>A0A7Y6B3J8_9SPHN</name>
<sequence length="159" mass="17573">MTAARRPSPVKLAEIDPDFDQVFHGLRWKVARYRQLSPMILSASTDPMQYQKLGAMAAERGDIFATLHDQADKMKIGSAYALMRLVETVEALTRRARGRETSPAANAVIAELREELGRAEKAAEEARVEYVLRRRIAKEAVDAAASVSAALRYVEASLG</sequence>
<evidence type="ECO:0000313" key="2">
    <source>
        <dbReference type="Proteomes" id="UP000536441"/>
    </source>
</evidence>
<dbReference type="AlphaFoldDB" id="A0A7Y6B3J8"/>
<dbReference type="EMBL" id="JABMCH010000050">
    <property type="protein sequence ID" value="NUU45973.1"/>
    <property type="molecule type" value="Genomic_DNA"/>
</dbReference>
<dbReference type="Proteomes" id="UP000536441">
    <property type="component" value="Unassembled WGS sequence"/>
</dbReference>
<dbReference type="RefSeq" id="WP_175310753.1">
    <property type="nucleotide sequence ID" value="NZ_CBCRYR010000030.1"/>
</dbReference>
<evidence type="ECO:0000313" key="1">
    <source>
        <dbReference type="EMBL" id="NUU45973.1"/>
    </source>
</evidence>
<proteinExistence type="predicted"/>
<comment type="caution">
    <text evidence="1">The sequence shown here is derived from an EMBL/GenBank/DDBJ whole genome shotgun (WGS) entry which is preliminary data.</text>
</comment>
<gene>
    <name evidence="1" type="ORF">HP438_03155</name>
</gene>